<evidence type="ECO:0000256" key="1">
    <source>
        <dbReference type="SAM" id="Phobius"/>
    </source>
</evidence>
<evidence type="ECO:0008006" key="4">
    <source>
        <dbReference type="Google" id="ProtNLM"/>
    </source>
</evidence>
<name>A0A4U1ZDM4_9VIBR</name>
<sequence>MSLSVIAGVASLAMECGPAAIRGISSLFGGNETADKVAEAVEQADSMFGANKAQKELAVTRALQNLPPESLVELEKIKVELEKEKTRRQELTLGDKQAEHHETQVTIREGDKAEDEYVRHTRPWGCRLSLYSAIAYIFVFDGLAAWDKGTGANWEIAAGLMMPFLTYLGWRTADKRGMTKGTGSMVGDAMSTIKNLRPLDRSGNPIPPRPGAY</sequence>
<dbReference type="AlphaFoldDB" id="A0A4U1ZDM4"/>
<keyword evidence="1" id="KW-0472">Membrane</keyword>
<accession>A0A4U1ZDM4</accession>
<feature type="transmembrane region" description="Helical" evidence="1">
    <location>
        <begin position="152"/>
        <end position="170"/>
    </location>
</feature>
<evidence type="ECO:0000313" key="3">
    <source>
        <dbReference type="Proteomes" id="UP000307574"/>
    </source>
</evidence>
<organism evidence="2 3">
    <name type="scientific">Vibrio kanaloae</name>
    <dbReference type="NCBI Taxonomy" id="170673"/>
    <lineage>
        <taxon>Bacteria</taxon>
        <taxon>Pseudomonadati</taxon>
        <taxon>Pseudomonadota</taxon>
        <taxon>Gammaproteobacteria</taxon>
        <taxon>Vibrionales</taxon>
        <taxon>Vibrionaceae</taxon>
        <taxon>Vibrio</taxon>
    </lineage>
</organism>
<reference evidence="2 3" key="1">
    <citation type="submission" date="2019-04" db="EMBL/GenBank/DDBJ databases">
        <title>A reverse ecology approach based on a biological definition of microbial populations.</title>
        <authorList>
            <person name="Arevalo P."/>
            <person name="Vaninsberghe D."/>
            <person name="Elsherbini J."/>
            <person name="Gore J."/>
            <person name="Polz M."/>
        </authorList>
    </citation>
    <scope>NUCLEOTIDE SEQUENCE [LARGE SCALE GENOMIC DNA]</scope>
    <source>
        <strain evidence="2 3">10N.261.46.F4</strain>
    </source>
</reference>
<proteinExistence type="predicted"/>
<protein>
    <recommendedName>
        <fullName evidence="4">Coil containing protein</fullName>
    </recommendedName>
</protein>
<keyword evidence="1" id="KW-1133">Transmembrane helix</keyword>
<gene>
    <name evidence="2" type="ORF">FCV50_13270</name>
</gene>
<feature type="transmembrane region" description="Helical" evidence="1">
    <location>
        <begin position="128"/>
        <end position="146"/>
    </location>
</feature>
<dbReference type="Proteomes" id="UP000307574">
    <property type="component" value="Unassembled WGS sequence"/>
</dbReference>
<dbReference type="RefSeq" id="WP_136980563.1">
    <property type="nucleotide sequence ID" value="NZ_SYUV01000044.1"/>
</dbReference>
<dbReference type="EMBL" id="SYUV01000044">
    <property type="protein sequence ID" value="TKF30771.1"/>
    <property type="molecule type" value="Genomic_DNA"/>
</dbReference>
<evidence type="ECO:0000313" key="2">
    <source>
        <dbReference type="EMBL" id="TKF30771.1"/>
    </source>
</evidence>
<keyword evidence="1" id="KW-0812">Transmembrane</keyword>
<comment type="caution">
    <text evidence="2">The sequence shown here is derived from an EMBL/GenBank/DDBJ whole genome shotgun (WGS) entry which is preliminary data.</text>
</comment>